<name>A0ABW1SLN7_9LACO</name>
<protein>
    <submittedName>
        <fullName evidence="3">WxL domain-containing protein</fullName>
    </submittedName>
</protein>
<accession>A0ABW1SLN7</accession>
<proteinExistence type="predicted"/>
<feature type="signal peptide" evidence="1">
    <location>
        <begin position="1"/>
        <end position="25"/>
    </location>
</feature>
<dbReference type="RefSeq" id="WP_171002340.1">
    <property type="nucleotide sequence ID" value="NZ_BJDI01000009.1"/>
</dbReference>
<organism evidence="3 4">
    <name type="scientific">Lactiplantibacillus nangangensis</name>
    <dbReference type="NCBI Taxonomy" id="2559917"/>
    <lineage>
        <taxon>Bacteria</taxon>
        <taxon>Bacillati</taxon>
        <taxon>Bacillota</taxon>
        <taxon>Bacilli</taxon>
        <taxon>Lactobacillales</taxon>
        <taxon>Lactobacillaceae</taxon>
        <taxon>Lactiplantibacillus</taxon>
    </lineage>
</organism>
<keyword evidence="4" id="KW-1185">Reference proteome</keyword>
<sequence>MKKSLALAAVLGVATLLATPVVGNAAEITSGGTTTATVGLEQDPSAQLALTKAPTIEFGSEKIGAGELHLKATSVDDDITVENPGLADGWQVTVAGTQFTSSSSKTLTGAELKFAEGTVAAVGENSSEAPASSAVTVAGDDSTIFSASQNAGLGTWGNKHELSDVTLDIPAGNVAGTYTSTLTWTLTSAPTVPAA</sequence>
<reference evidence="4" key="1">
    <citation type="journal article" date="2019" name="Int. J. Syst. Evol. Microbiol.">
        <title>The Global Catalogue of Microorganisms (GCM) 10K type strain sequencing project: providing services to taxonomists for standard genome sequencing and annotation.</title>
        <authorList>
            <consortium name="The Broad Institute Genomics Platform"/>
            <consortium name="The Broad Institute Genome Sequencing Center for Infectious Disease"/>
            <person name="Wu L."/>
            <person name="Ma J."/>
        </authorList>
    </citation>
    <scope>NUCLEOTIDE SEQUENCE [LARGE SCALE GENOMIC DNA]</scope>
    <source>
        <strain evidence="4">CCM 8930</strain>
    </source>
</reference>
<comment type="caution">
    <text evidence="3">The sequence shown here is derived from an EMBL/GenBank/DDBJ whole genome shotgun (WGS) entry which is preliminary data.</text>
</comment>
<gene>
    <name evidence="3" type="ORF">ACFP1L_12275</name>
</gene>
<dbReference type="Pfam" id="PF13731">
    <property type="entry name" value="WxL"/>
    <property type="match status" value="1"/>
</dbReference>
<keyword evidence="1" id="KW-0732">Signal</keyword>
<feature type="chain" id="PRO_5045889451" evidence="1">
    <location>
        <begin position="26"/>
        <end position="195"/>
    </location>
</feature>
<dbReference type="Proteomes" id="UP001596171">
    <property type="component" value="Unassembled WGS sequence"/>
</dbReference>
<dbReference type="InterPro" id="IPR027994">
    <property type="entry name" value="WxL_dom"/>
</dbReference>
<evidence type="ECO:0000259" key="2">
    <source>
        <dbReference type="Pfam" id="PF13731"/>
    </source>
</evidence>
<evidence type="ECO:0000256" key="1">
    <source>
        <dbReference type="SAM" id="SignalP"/>
    </source>
</evidence>
<feature type="domain" description="WxL" evidence="2">
    <location>
        <begin position="45"/>
        <end position="190"/>
    </location>
</feature>
<evidence type="ECO:0000313" key="4">
    <source>
        <dbReference type="Proteomes" id="UP001596171"/>
    </source>
</evidence>
<evidence type="ECO:0000313" key="3">
    <source>
        <dbReference type="EMBL" id="MFC6202640.1"/>
    </source>
</evidence>
<dbReference type="EMBL" id="JBHSSE010000025">
    <property type="protein sequence ID" value="MFC6202640.1"/>
    <property type="molecule type" value="Genomic_DNA"/>
</dbReference>